<protein>
    <submittedName>
        <fullName evidence="1">15536_t:CDS:1</fullName>
    </submittedName>
</protein>
<evidence type="ECO:0000313" key="2">
    <source>
        <dbReference type="Proteomes" id="UP000789366"/>
    </source>
</evidence>
<accession>A0ACA9RIV4</accession>
<sequence>MTHEEKFDKRGLILYLEIKRLIEILEKIKPNLVNFWLQYFIE</sequence>
<feature type="non-terminal residue" evidence="1">
    <location>
        <position position="42"/>
    </location>
</feature>
<dbReference type="EMBL" id="CAJVPW010072636">
    <property type="protein sequence ID" value="CAG8794602.1"/>
    <property type="molecule type" value="Genomic_DNA"/>
</dbReference>
<reference evidence="1" key="1">
    <citation type="submission" date="2021-06" db="EMBL/GenBank/DDBJ databases">
        <authorList>
            <person name="Kallberg Y."/>
            <person name="Tangrot J."/>
            <person name="Rosling A."/>
        </authorList>
    </citation>
    <scope>NUCLEOTIDE SEQUENCE</scope>
    <source>
        <strain evidence="1">28 12/20/2015</strain>
    </source>
</reference>
<name>A0ACA9RIV4_9GLOM</name>
<dbReference type="Proteomes" id="UP000789366">
    <property type="component" value="Unassembled WGS sequence"/>
</dbReference>
<gene>
    <name evidence="1" type="ORF">SPELUC_LOCUS17535</name>
</gene>
<organism evidence="1 2">
    <name type="scientific">Cetraspora pellucida</name>
    <dbReference type="NCBI Taxonomy" id="1433469"/>
    <lineage>
        <taxon>Eukaryota</taxon>
        <taxon>Fungi</taxon>
        <taxon>Fungi incertae sedis</taxon>
        <taxon>Mucoromycota</taxon>
        <taxon>Glomeromycotina</taxon>
        <taxon>Glomeromycetes</taxon>
        <taxon>Diversisporales</taxon>
        <taxon>Gigasporaceae</taxon>
        <taxon>Cetraspora</taxon>
    </lineage>
</organism>
<keyword evidence="2" id="KW-1185">Reference proteome</keyword>
<proteinExistence type="predicted"/>
<evidence type="ECO:0000313" key="1">
    <source>
        <dbReference type="EMBL" id="CAG8794602.1"/>
    </source>
</evidence>
<comment type="caution">
    <text evidence="1">The sequence shown here is derived from an EMBL/GenBank/DDBJ whole genome shotgun (WGS) entry which is preliminary data.</text>
</comment>